<comment type="similarity">
    <text evidence="7">Belongs to the binding-protein-dependent transport system permease family.</text>
</comment>
<feature type="transmembrane region" description="Helical" evidence="7">
    <location>
        <begin position="26"/>
        <end position="50"/>
    </location>
</feature>
<keyword evidence="2 7" id="KW-0813">Transport</keyword>
<evidence type="ECO:0000256" key="5">
    <source>
        <dbReference type="ARBA" id="ARBA00022989"/>
    </source>
</evidence>
<organism evidence="9 10">
    <name type="scientific">Clostridium oryzae</name>
    <dbReference type="NCBI Taxonomy" id="1450648"/>
    <lineage>
        <taxon>Bacteria</taxon>
        <taxon>Bacillati</taxon>
        <taxon>Bacillota</taxon>
        <taxon>Clostridia</taxon>
        <taxon>Eubacteriales</taxon>
        <taxon>Clostridiaceae</taxon>
        <taxon>Clostridium</taxon>
    </lineage>
</organism>
<evidence type="ECO:0000256" key="4">
    <source>
        <dbReference type="ARBA" id="ARBA00022692"/>
    </source>
</evidence>
<evidence type="ECO:0000256" key="7">
    <source>
        <dbReference type="RuleBase" id="RU363032"/>
    </source>
</evidence>
<keyword evidence="6 7" id="KW-0472">Membrane</keyword>
<proteinExistence type="inferred from homology"/>
<keyword evidence="3" id="KW-1003">Cell membrane</keyword>
<accession>A0A1V4IDX7</accession>
<evidence type="ECO:0000313" key="10">
    <source>
        <dbReference type="Proteomes" id="UP000190080"/>
    </source>
</evidence>
<dbReference type="SUPFAM" id="SSF161098">
    <property type="entry name" value="MetI-like"/>
    <property type="match status" value="1"/>
</dbReference>
<evidence type="ECO:0000256" key="6">
    <source>
        <dbReference type="ARBA" id="ARBA00023136"/>
    </source>
</evidence>
<evidence type="ECO:0000256" key="3">
    <source>
        <dbReference type="ARBA" id="ARBA00022475"/>
    </source>
</evidence>
<feature type="transmembrane region" description="Helical" evidence="7">
    <location>
        <begin position="93"/>
        <end position="115"/>
    </location>
</feature>
<keyword evidence="9" id="KW-0762">Sugar transport</keyword>
<evidence type="ECO:0000259" key="8">
    <source>
        <dbReference type="PROSITE" id="PS50928"/>
    </source>
</evidence>
<protein>
    <submittedName>
        <fullName evidence="9">Putative multiple-sugar transport system permease YteP</fullName>
    </submittedName>
</protein>
<dbReference type="GO" id="GO:0005886">
    <property type="term" value="C:plasma membrane"/>
    <property type="evidence" value="ECO:0007669"/>
    <property type="project" value="UniProtKB-SubCell"/>
</dbReference>
<dbReference type="RefSeq" id="WP_079427340.1">
    <property type="nucleotide sequence ID" value="NZ_MZGV01000063.1"/>
</dbReference>
<dbReference type="InterPro" id="IPR050809">
    <property type="entry name" value="UgpAE/MalFG_permease"/>
</dbReference>
<keyword evidence="10" id="KW-1185">Reference proteome</keyword>
<dbReference type="PROSITE" id="PS50928">
    <property type="entry name" value="ABC_TM1"/>
    <property type="match status" value="1"/>
</dbReference>
<evidence type="ECO:0000256" key="2">
    <source>
        <dbReference type="ARBA" id="ARBA00022448"/>
    </source>
</evidence>
<comment type="subcellular location">
    <subcellularLocation>
        <location evidence="1 7">Cell membrane</location>
        <topology evidence="1 7">Multi-pass membrane protein</topology>
    </subcellularLocation>
</comment>
<feature type="domain" description="ABC transmembrane type-1" evidence="8">
    <location>
        <begin position="90"/>
        <end position="308"/>
    </location>
</feature>
<feature type="transmembrane region" description="Helical" evidence="7">
    <location>
        <begin position="135"/>
        <end position="152"/>
    </location>
</feature>
<dbReference type="Gene3D" id="1.10.3720.10">
    <property type="entry name" value="MetI-like"/>
    <property type="match status" value="1"/>
</dbReference>
<dbReference type="OrthoDB" id="9785836at2"/>
<reference evidence="9 10" key="1">
    <citation type="submission" date="2017-03" db="EMBL/GenBank/DDBJ databases">
        <title>Genome sequence of Clostridium oryzae DSM 28571.</title>
        <authorList>
            <person name="Poehlein A."/>
            <person name="Daniel R."/>
        </authorList>
    </citation>
    <scope>NUCLEOTIDE SEQUENCE [LARGE SCALE GENOMIC DNA]</scope>
    <source>
        <strain evidence="9 10">DSM 28571</strain>
    </source>
</reference>
<dbReference type="InterPro" id="IPR035906">
    <property type="entry name" value="MetI-like_sf"/>
</dbReference>
<dbReference type="GO" id="GO:0055085">
    <property type="term" value="P:transmembrane transport"/>
    <property type="evidence" value="ECO:0007669"/>
    <property type="project" value="InterPro"/>
</dbReference>
<gene>
    <name evidence="9" type="primary">yteP_21</name>
    <name evidence="9" type="ORF">CLORY_37530</name>
</gene>
<dbReference type="CDD" id="cd06261">
    <property type="entry name" value="TM_PBP2"/>
    <property type="match status" value="1"/>
</dbReference>
<dbReference type="AlphaFoldDB" id="A0A1V4IDX7"/>
<name>A0A1V4IDX7_9CLOT</name>
<keyword evidence="4 7" id="KW-0812">Transmembrane</keyword>
<feature type="transmembrane region" description="Helical" evidence="7">
    <location>
        <begin position="62"/>
        <end position="81"/>
    </location>
</feature>
<dbReference type="EMBL" id="MZGV01000063">
    <property type="protein sequence ID" value="OPJ58129.1"/>
    <property type="molecule type" value="Genomic_DNA"/>
</dbReference>
<dbReference type="PANTHER" id="PTHR43227">
    <property type="entry name" value="BLL4140 PROTEIN"/>
    <property type="match status" value="1"/>
</dbReference>
<evidence type="ECO:0000313" key="9">
    <source>
        <dbReference type="EMBL" id="OPJ58129.1"/>
    </source>
</evidence>
<feature type="transmembrane region" description="Helical" evidence="7">
    <location>
        <begin position="294"/>
        <end position="312"/>
    </location>
</feature>
<evidence type="ECO:0000256" key="1">
    <source>
        <dbReference type="ARBA" id="ARBA00004651"/>
    </source>
</evidence>
<dbReference type="Proteomes" id="UP000190080">
    <property type="component" value="Unassembled WGS sequence"/>
</dbReference>
<sequence>MEVKYASESKRLKKPFLKELRKNKALFLMLTPGLLLLLIINYLPMIGTLIAFKDYKNEGNNFFESFMLSKWVGFNNFKFLLKSPDTFTITRNTICYNLVFIVVGTIFAVFLSIGINELRNKRTAKLYQSAMLLPYFLSWVVISFLFFGFLSVDKGIINKDILVPLGKKAIEWYSAPKYWPFILVFANLLKYSGYNCIIYLASLTGIDEELYEAAILDGATKWQQITKITIPLLSSVIIIMTLLAVGRIFNADFGLFFNVPMNSGPLFESTNVIDTYVYRGLMNNGDIGMSSAAGLYQSVVGFILILLANFIVRKIDKEKALF</sequence>
<comment type="caution">
    <text evidence="9">The sequence shown here is derived from an EMBL/GenBank/DDBJ whole genome shotgun (WGS) entry which is preliminary data.</text>
</comment>
<dbReference type="STRING" id="1450648.CLORY_37530"/>
<keyword evidence="5 7" id="KW-1133">Transmembrane helix</keyword>
<dbReference type="PANTHER" id="PTHR43227:SF11">
    <property type="entry name" value="BLL4140 PROTEIN"/>
    <property type="match status" value="1"/>
</dbReference>
<feature type="transmembrane region" description="Helical" evidence="7">
    <location>
        <begin position="230"/>
        <end position="249"/>
    </location>
</feature>
<dbReference type="InterPro" id="IPR000515">
    <property type="entry name" value="MetI-like"/>
</dbReference>
<dbReference type="Pfam" id="PF00528">
    <property type="entry name" value="BPD_transp_1"/>
    <property type="match status" value="1"/>
</dbReference>